<sequence>MKPGEREAKEILEKKGIVFNEEYYDDNSKKSMPDFMYRDGGFLEITHTKHNSAIVKCVNKFYQKTIDEQLEIMQQVKEACDRYRSENYSKDEKEKITTEGRAQFVKDKKLLKSHYGEKLGSEFKCNQPSIICSVDNIIREIKNDKGRKNYPSNTDLFIFALEEEVLIMLELLEQSKWNGASQGIIKTVIESPFPTIFVCAWDFYRQQYEIDNPLLVRLQKTEDGGVKYIVSGKTMTE</sequence>
<proteinExistence type="predicted"/>
<dbReference type="Proteomes" id="UP001198495">
    <property type="component" value="Unassembled WGS sequence"/>
</dbReference>
<comment type="caution">
    <text evidence="1">The sequence shown here is derived from an EMBL/GenBank/DDBJ whole genome shotgun (WGS) entry which is preliminary data.</text>
</comment>
<organism evidence="1 2">
    <name type="scientific">Coprococcus hominis</name>
    <name type="common">ex Arizal et al. 2022</name>
    <dbReference type="NCBI Taxonomy" id="2881262"/>
    <lineage>
        <taxon>Bacteria</taxon>
        <taxon>Bacillati</taxon>
        <taxon>Bacillota</taxon>
        <taxon>Clostridia</taxon>
        <taxon>Lachnospirales</taxon>
        <taxon>Lachnospiraceae</taxon>
        <taxon>Coprococcus</taxon>
    </lineage>
</organism>
<reference evidence="1 2" key="1">
    <citation type="submission" date="2021-10" db="EMBL/GenBank/DDBJ databases">
        <title>Anaerobic single-cell dispensing facilitates the cultivation of human gut bacteria.</title>
        <authorList>
            <person name="Afrizal A."/>
        </authorList>
    </citation>
    <scope>NUCLEOTIDE SEQUENCE [LARGE SCALE GENOMIC DNA]</scope>
    <source>
        <strain evidence="1 2">CLA-AA-H212</strain>
    </source>
</reference>
<gene>
    <name evidence="1" type="ORF">LKD28_08695</name>
</gene>
<evidence type="ECO:0000313" key="1">
    <source>
        <dbReference type="EMBL" id="MCC2219111.1"/>
    </source>
</evidence>
<keyword evidence="2" id="KW-1185">Reference proteome</keyword>
<protein>
    <submittedName>
        <fullName evidence="1">Uncharacterized protein</fullName>
    </submittedName>
</protein>
<dbReference type="EMBL" id="JAJEQT010000006">
    <property type="protein sequence ID" value="MCC2219111.1"/>
    <property type="molecule type" value="Genomic_DNA"/>
</dbReference>
<name>A0ABS8FPF7_9FIRM</name>
<accession>A0ABS8FPF7</accession>
<dbReference type="RefSeq" id="WP_227573303.1">
    <property type="nucleotide sequence ID" value="NZ_JAJEQT010000006.1"/>
</dbReference>
<evidence type="ECO:0000313" key="2">
    <source>
        <dbReference type="Proteomes" id="UP001198495"/>
    </source>
</evidence>